<feature type="compositionally biased region" description="Polar residues" evidence="1">
    <location>
        <begin position="34"/>
        <end position="44"/>
    </location>
</feature>
<evidence type="ECO:0000256" key="1">
    <source>
        <dbReference type="SAM" id="MobiDB-lite"/>
    </source>
</evidence>
<evidence type="ECO:0000256" key="2">
    <source>
        <dbReference type="SAM" id="SignalP"/>
    </source>
</evidence>
<proteinExistence type="predicted"/>
<feature type="compositionally biased region" description="Low complexity" evidence="1">
    <location>
        <begin position="56"/>
        <end position="69"/>
    </location>
</feature>
<name>A0A9W8WSH7_9PLEO</name>
<feature type="compositionally biased region" description="Gly residues" evidence="1">
    <location>
        <begin position="124"/>
        <end position="134"/>
    </location>
</feature>
<gene>
    <name evidence="3" type="ORF">N0V87_008731</name>
</gene>
<dbReference type="OrthoDB" id="3799612at2759"/>
<comment type="caution">
    <text evidence="3">The sequence shown here is derived from an EMBL/GenBank/DDBJ whole genome shotgun (WGS) entry which is preliminary data.</text>
</comment>
<accession>A0A9W8WSH7</accession>
<evidence type="ECO:0000313" key="4">
    <source>
        <dbReference type="Proteomes" id="UP001140562"/>
    </source>
</evidence>
<feature type="signal peptide" evidence="2">
    <location>
        <begin position="1"/>
        <end position="20"/>
    </location>
</feature>
<organism evidence="3 4">
    <name type="scientific">Didymella glomerata</name>
    <dbReference type="NCBI Taxonomy" id="749621"/>
    <lineage>
        <taxon>Eukaryota</taxon>
        <taxon>Fungi</taxon>
        <taxon>Dikarya</taxon>
        <taxon>Ascomycota</taxon>
        <taxon>Pezizomycotina</taxon>
        <taxon>Dothideomycetes</taxon>
        <taxon>Pleosporomycetidae</taxon>
        <taxon>Pleosporales</taxon>
        <taxon>Pleosporineae</taxon>
        <taxon>Didymellaceae</taxon>
        <taxon>Didymella</taxon>
    </lineage>
</organism>
<feature type="chain" id="PRO_5040876673" evidence="2">
    <location>
        <begin position="21"/>
        <end position="175"/>
    </location>
</feature>
<feature type="compositionally biased region" description="Polar residues" evidence="1">
    <location>
        <begin position="105"/>
        <end position="115"/>
    </location>
</feature>
<dbReference type="Proteomes" id="UP001140562">
    <property type="component" value="Unassembled WGS sequence"/>
</dbReference>
<feature type="compositionally biased region" description="Low complexity" evidence="1">
    <location>
        <begin position="135"/>
        <end position="157"/>
    </location>
</feature>
<feature type="region of interest" description="Disordered" evidence="1">
    <location>
        <begin position="34"/>
        <end position="84"/>
    </location>
</feature>
<protein>
    <submittedName>
        <fullName evidence="3">Uncharacterized protein</fullName>
    </submittedName>
</protein>
<reference evidence="3" key="1">
    <citation type="submission" date="2022-10" db="EMBL/GenBank/DDBJ databases">
        <title>Tapping the CABI collections for fungal endophytes: first genome assemblies for Collariella, Neodidymelliopsis, Ascochyta clinopodiicola, Didymella pomorum, Didymosphaeria variabile, Neocosmospora piperis and Neocucurbitaria cava.</title>
        <authorList>
            <person name="Hill R."/>
        </authorList>
    </citation>
    <scope>NUCLEOTIDE SEQUENCE</scope>
    <source>
        <strain evidence="3">IMI 360193</strain>
    </source>
</reference>
<evidence type="ECO:0000313" key="3">
    <source>
        <dbReference type="EMBL" id="KAJ4331991.1"/>
    </source>
</evidence>
<dbReference type="EMBL" id="JAPEUV010000131">
    <property type="protein sequence ID" value="KAJ4331991.1"/>
    <property type="molecule type" value="Genomic_DNA"/>
</dbReference>
<sequence length="175" mass="16996">MKTSTFITVSLFSLASTVVAAPTPQLSNILGSITNPSAGNNNIFEDNGDGNGSNSGNGNSAGSNSGNNNQAGTDNTAGSGNTVTFPSILKDRDLGSTLAGITNTIGSITNPSAGSGNRFLGNGNDNGSGSGNGNSAGDNSGNGNTAGSGNSAGNDNTINVSPEVSPSIELPDITL</sequence>
<dbReference type="AlphaFoldDB" id="A0A9W8WSH7"/>
<keyword evidence="4" id="KW-1185">Reference proteome</keyword>
<feature type="region of interest" description="Disordered" evidence="1">
    <location>
        <begin position="105"/>
        <end position="175"/>
    </location>
</feature>
<keyword evidence="2" id="KW-0732">Signal</keyword>
<feature type="compositionally biased region" description="Polar residues" evidence="1">
    <location>
        <begin position="70"/>
        <end position="84"/>
    </location>
</feature>